<dbReference type="NCBIfam" id="NF038325">
    <property type="entry name" value="DISARM_DrmAS"/>
    <property type="match status" value="1"/>
</dbReference>
<dbReference type="SMART" id="SM00490">
    <property type="entry name" value="HELICc"/>
    <property type="match status" value="1"/>
</dbReference>
<dbReference type="Pfam" id="PF00271">
    <property type="entry name" value="Helicase_C"/>
    <property type="match status" value="1"/>
</dbReference>
<keyword evidence="3" id="KW-0547">Nucleotide-binding</keyword>
<keyword evidence="3" id="KW-0067">ATP-binding</keyword>
<feature type="region of interest" description="Disordered" evidence="1">
    <location>
        <begin position="848"/>
        <end position="871"/>
    </location>
</feature>
<organism evidence="3 4">
    <name type="scientific">Phormidium pseudopriestleyi FRX01</name>
    <dbReference type="NCBI Taxonomy" id="1759528"/>
    <lineage>
        <taxon>Bacteria</taxon>
        <taxon>Bacillati</taxon>
        <taxon>Cyanobacteriota</taxon>
        <taxon>Cyanophyceae</taxon>
        <taxon>Oscillatoriophycideae</taxon>
        <taxon>Oscillatoriales</taxon>
        <taxon>Oscillatoriaceae</taxon>
        <taxon>Phormidium</taxon>
    </lineage>
</organism>
<dbReference type="InterPro" id="IPR027417">
    <property type="entry name" value="P-loop_NTPase"/>
</dbReference>
<dbReference type="Gene3D" id="3.40.50.300">
    <property type="entry name" value="P-loop containing nucleotide triphosphate hydrolases"/>
    <property type="match status" value="1"/>
</dbReference>
<feature type="non-terminal residue" evidence="3">
    <location>
        <position position="1"/>
    </location>
</feature>
<reference evidence="3 4" key="1">
    <citation type="submission" date="2021-03" db="EMBL/GenBank/DDBJ databases">
        <title>Metabolic Capacity of the Antarctic Cyanobacterium Phormidium pseudopriestleyi that Sustains Oxygenic Photosynthesis in the Presence of Hydrogen Sulfide.</title>
        <authorList>
            <person name="Lumian J.E."/>
            <person name="Jungblut A.D."/>
            <person name="Dillon M.L."/>
            <person name="Hawes I."/>
            <person name="Doran P.T."/>
            <person name="Mackey T.J."/>
            <person name="Dick G.J."/>
            <person name="Grettenberger C.L."/>
            <person name="Sumner D.Y."/>
        </authorList>
    </citation>
    <scope>NUCLEOTIDE SEQUENCE [LARGE SCALE GENOMIC DNA]</scope>
    <source>
        <strain evidence="3 4">FRX01</strain>
    </source>
</reference>
<proteinExistence type="predicted"/>
<protein>
    <submittedName>
        <fullName evidence="3">DISARM system helicase DrmA</fullName>
    </submittedName>
</protein>
<keyword evidence="3" id="KW-0347">Helicase</keyword>
<dbReference type="InterPro" id="IPR001650">
    <property type="entry name" value="Helicase_C-like"/>
</dbReference>
<keyword evidence="3" id="KW-0378">Hydrolase</keyword>
<evidence type="ECO:0000256" key="1">
    <source>
        <dbReference type="SAM" id="MobiDB-lite"/>
    </source>
</evidence>
<accession>A0ABS3FVJ1</accession>
<dbReference type="CDD" id="cd18785">
    <property type="entry name" value="SF2_C"/>
    <property type="match status" value="1"/>
</dbReference>
<dbReference type="EMBL" id="JAFLQW010000502">
    <property type="protein sequence ID" value="MBO0351140.1"/>
    <property type="molecule type" value="Genomic_DNA"/>
</dbReference>
<sequence length="871" mass="97397">IPELAGLSLDMKELAQVKPEDLPRLLTPLPHAYACWIEQQQDRLQQQTDGLDAWEVAANRAIANGKETLRRIQEGIHLLQTNPQAVQGFQFANAAMWQQRLHSLYAEKIRRGESVTLEELDIPKNRSWYPFQLAFVLVNLPSLTDLHHRDRTHPTEAIADLLWFPTGGGKTEAYLGLTAYTLAIRRLQGIVGDRDGENGVAVLMRYTLRLLTLQQFQRATTLICACESIRREDETTWGKVPFRIGLWVGQSSTPNYTSQSEEFVKQKRGQSYTGGTGSPHQLTNCPWCGSAIDPGKHIHVDPVDKGRGRTVIKCGDAIGSCLFSKGEGLPVVVVDEEIYRRLPSLLIATVDKFAQMPWKGEVQMLFGRVSGYCDRHGFRSPDLQDENSHKKTAKLPAAKTVPHRNLRPPDLIIQDELHLISGPLGTLVGLYETAVDELASWQVNGQKVRPKVVASTATIRQAQTQVNNLFLRSLQVFPPQGLDIEDNFFSRQRDPSEEYPGRRYLGICAPGKRLKATMIRVYVATLASAQTLYEKYGKEVDPWMTLVGYFNSLRELGGTRRLVEDDIRTRLTKMEQRGLAKRFLPHLDELTSRKDSTEIPQILDKLEVPFDPDQAADNKKRRKAGEKVKNPEPLDVILATNMISVGVDVKRLGVMVVCGQPKNTAEYIQATSRVGRSSPGLVITIYNWARPRDLSHYERFAHYHATFYQNVEALSVTPFASGALDRGLTALLVSLIRLGDEGLNANDAAGDIQRDSPSVQGAIATIVQRAEAIGGVPQGQAVRQELAAKLDHWLSQAKPSPGGGTLKYQIKKREGTTIQLLKHSGNARWQDFTCLNSLRNVEPTIGLIFTEQPPDDDSDRLPQPYRKQEET</sequence>
<dbReference type="Proteomes" id="UP000664844">
    <property type="component" value="Unassembled WGS sequence"/>
</dbReference>
<evidence type="ECO:0000313" key="4">
    <source>
        <dbReference type="Proteomes" id="UP000664844"/>
    </source>
</evidence>
<comment type="caution">
    <text evidence="3">The sequence shown here is derived from an EMBL/GenBank/DDBJ whole genome shotgun (WGS) entry which is preliminary data.</text>
</comment>
<evidence type="ECO:0000259" key="2">
    <source>
        <dbReference type="PROSITE" id="PS51194"/>
    </source>
</evidence>
<dbReference type="PROSITE" id="PS51194">
    <property type="entry name" value="HELICASE_CTER"/>
    <property type="match status" value="1"/>
</dbReference>
<gene>
    <name evidence="3" type="primary">drmA</name>
    <name evidence="3" type="ORF">J0895_19095</name>
</gene>
<evidence type="ECO:0000313" key="3">
    <source>
        <dbReference type="EMBL" id="MBO0351140.1"/>
    </source>
</evidence>
<dbReference type="RefSeq" id="WP_207089594.1">
    <property type="nucleotide sequence ID" value="NZ_JAFLQW010000502.1"/>
</dbReference>
<dbReference type="SUPFAM" id="SSF52540">
    <property type="entry name" value="P-loop containing nucleoside triphosphate hydrolases"/>
    <property type="match status" value="1"/>
</dbReference>
<feature type="domain" description="Helicase C-terminal" evidence="2">
    <location>
        <begin position="566"/>
        <end position="715"/>
    </location>
</feature>
<name>A0ABS3FVJ1_9CYAN</name>
<keyword evidence="4" id="KW-1185">Reference proteome</keyword>
<dbReference type="GO" id="GO:0004386">
    <property type="term" value="F:helicase activity"/>
    <property type="evidence" value="ECO:0007669"/>
    <property type="project" value="UniProtKB-KW"/>
</dbReference>